<protein>
    <submittedName>
        <fullName evidence="1">Uncharacterized protein</fullName>
    </submittedName>
</protein>
<evidence type="ECO:0000313" key="2">
    <source>
        <dbReference type="Proteomes" id="UP000034588"/>
    </source>
</evidence>
<dbReference type="EMBL" id="LCQD01000003">
    <property type="protein sequence ID" value="KKW13232.1"/>
    <property type="molecule type" value="Genomic_DNA"/>
</dbReference>
<organism evidence="1 2">
    <name type="scientific">Candidatus Gottesmanbacteria bacterium GW2011_GWB1_49_7</name>
    <dbReference type="NCBI Taxonomy" id="1618448"/>
    <lineage>
        <taxon>Bacteria</taxon>
        <taxon>Candidatus Gottesmaniibacteriota</taxon>
    </lineage>
</organism>
<dbReference type="AlphaFoldDB" id="A0A0G1YE52"/>
<comment type="caution">
    <text evidence="1">The sequence shown here is derived from an EMBL/GenBank/DDBJ whole genome shotgun (WGS) entry which is preliminary data.</text>
</comment>
<sequence>MKKENVVLGHVYAVRVGRDIRPVKLEGTHYLCGWVGRNLQTGRQIRVKTAARLRYDLEGIQ</sequence>
<name>A0A0G1YE52_9BACT</name>
<dbReference type="Proteomes" id="UP000034588">
    <property type="component" value="Unassembled WGS sequence"/>
</dbReference>
<gene>
    <name evidence="1" type="ORF">UY48_C0003G0054</name>
</gene>
<reference evidence="1 2" key="1">
    <citation type="journal article" date="2015" name="Nature">
        <title>rRNA introns, odd ribosomes, and small enigmatic genomes across a large radiation of phyla.</title>
        <authorList>
            <person name="Brown C.T."/>
            <person name="Hug L.A."/>
            <person name="Thomas B.C."/>
            <person name="Sharon I."/>
            <person name="Castelle C.J."/>
            <person name="Singh A."/>
            <person name="Wilkins M.J."/>
            <person name="Williams K.H."/>
            <person name="Banfield J.F."/>
        </authorList>
    </citation>
    <scope>NUCLEOTIDE SEQUENCE [LARGE SCALE GENOMIC DNA]</scope>
</reference>
<accession>A0A0G1YE52</accession>
<proteinExistence type="predicted"/>
<evidence type="ECO:0000313" key="1">
    <source>
        <dbReference type="EMBL" id="KKW13232.1"/>
    </source>
</evidence>